<dbReference type="RefSeq" id="XP_013351075.1">
    <property type="nucleotide sequence ID" value="XM_013495621.1"/>
</dbReference>
<keyword evidence="3" id="KW-1185">Reference proteome</keyword>
<feature type="compositionally biased region" description="Basic and acidic residues" evidence="1">
    <location>
        <begin position="33"/>
        <end position="56"/>
    </location>
</feature>
<feature type="compositionally biased region" description="Low complexity" evidence="1">
    <location>
        <begin position="59"/>
        <end position="80"/>
    </location>
</feature>
<feature type="compositionally biased region" description="Polar residues" evidence="1">
    <location>
        <begin position="294"/>
        <end position="304"/>
    </location>
</feature>
<feature type="compositionally biased region" description="Low complexity" evidence="1">
    <location>
        <begin position="549"/>
        <end position="560"/>
    </location>
</feature>
<feature type="compositionally biased region" description="Polar residues" evidence="1">
    <location>
        <begin position="81"/>
        <end position="92"/>
    </location>
</feature>
<feature type="compositionally biased region" description="Basic and acidic residues" evidence="1">
    <location>
        <begin position="166"/>
        <end position="178"/>
    </location>
</feature>
<dbReference type="AlphaFoldDB" id="U6JUS1"/>
<feature type="compositionally biased region" description="Polar residues" evidence="1">
    <location>
        <begin position="571"/>
        <end position="596"/>
    </location>
</feature>
<dbReference type="GeneID" id="25378869"/>
<feature type="compositionally biased region" description="Low complexity" evidence="1">
    <location>
        <begin position="144"/>
        <end position="153"/>
    </location>
</feature>
<feature type="region of interest" description="Disordered" evidence="1">
    <location>
        <begin position="1"/>
        <end position="243"/>
    </location>
</feature>
<reference evidence="2" key="2">
    <citation type="submission" date="2013-10" db="EMBL/GenBank/DDBJ databases">
        <authorList>
            <person name="Aslett M."/>
        </authorList>
    </citation>
    <scope>NUCLEOTIDE SEQUENCE [LARGE SCALE GENOMIC DNA]</scope>
    <source>
        <strain evidence="2">Houghton</strain>
    </source>
</reference>
<feature type="compositionally biased region" description="Basic and acidic residues" evidence="1">
    <location>
        <begin position="190"/>
        <end position="221"/>
    </location>
</feature>
<feature type="compositionally biased region" description="Basic and acidic residues" evidence="1">
    <location>
        <begin position="528"/>
        <end position="537"/>
    </location>
</feature>
<dbReference type="EMBL" id="HG681405">
    <property type="protein sequence ID" value="CDJ28501.1"/>
    <property type="molecule type" value="Genomic_DNA"/>
</dbReference>
<dbReference type="OrthoDB" id="348438at2759"/>
<accession>U6JUS1</accession>
<dbReference type="VEuPathDB" id="ToxoDB:EMH_0041440"/>
<organism evidence="2 3">
    <name type="scientific">Eimeria mitis</name>
    <dbReference type="NCBI Taxonomy" id="44415"/>
    <lineage>
        <taxon>Eukaryota</taxon>
        <taxon>Sar</taxon>
        <taxon>Alveolata</taxon>
        <taxon>Apicomplexa</taxon>
        <taxon>Conoidasida</taxon>
        <taxon>Coccidia</taxon>
        <taxon>Eucoccidiorida</taxon>
        <taxon>Eimeriorina</taxon>
        <taxon>Eimeriidae</taxon>
        <taxon>Eimeria</taxon>
    </lineage>
</organism>
<name>U6JUS1_9EIME</name>
<evidence type="ECO:0000313" key="2">
    <source>
        <dbReference type="EMBL" id="CDJ28501.1"/>
    </source>
</evidence>
<gene>
    <name evidence="2" type="ORF">EMH_0041440</name>
</gene>
<protein>
    <submittedName>
        <fullName evidence="2">Uncharacterized protein</fullName>
    </submittedName>
</protein>
<dbReference type="Proteomes" id="UP000030744">
    <property type="component" value="Unassembled WGS sequence"/>
</dbReference>
<feature type="compositionally biased region" description="Basic residues" evidence="1">
    <location>
        <begin position="121"/>
        <end position="130"/>
    </location>
</feature>
<evidence type="ECO:0000256" key="1">
    <source>
        <dbReference type="SAM" id="MobiDB-lite"/>
    </source>
</evidence>
<proteinExistence type="predicted"/>
<sequence length="775" mass="84571">MNACTQIDISFPPVKKNTQQQQTRNAPQTTPRGDTEVAKADTSPEREHSQLIHTEGKASNSNNKNNNSSSTNTTKNNLNTCQSVPFATNETNAAPPPPLSLGAESAAEKGDEDEDEDREKNKTHQQRRLPKILFEPAPKRPQLSSSSSPAAAAETPKNENQGPDAETERRGGEEKADSDSVSSCARVFVRRGDEKVTASKDIKNASSREKISEKEETENSAKVKRRSKREEAVGGLEQGRSDEMQQILWGISAFNEAKTEPPNMNSQQRHGADTDKVEPAASVQSYDGCERRNTGSTQMSPYSQINRQPASCNYLWRGKAYANTQGDQGGNSSQRLGHRAQPWARQESGQQTYAALSTLKMMHGSGEPMVDPYETRESSCHPFYESYFPPPPPLSPRKPYAPPHPTSYRRSNAVRGASSSWGGGTIGHGTAHAFSARACGPSPPAVSLHWKTHREGQDFECSGTQLVYDSRPAVPSSPIHGSSVTAQADNAVSLVPRGTRSPPFQSECSDEQVEADKPKTLRSPDLMDWPRHEEEPVARGGALLAPDHAGALPGSGASGSTLKPPCRNKNEGSSVTSRERLLTTSPSSAPRSSKATNVHIAQDGSQFNRDTPISKPSDAVTDHNLTPAAKVDLQTEYKLYLKQRLEAVMRGVWSWRSESVEDFSEYHEKPFSATVAQNAIRNGFTPYILMHYASTTGVEESLKPLDMSVRGRRNIPFYGFSEELVDSLCSGIGHGMMYYSVIPGSVFPIHCEQGGLGAFNIIVGALMPYTEQLYP</sequence>
<reference evidence="2" key="1">
    <citation type="submission" date="2013-10" db="EMBL/GenBank/DDBJ databases">
        <title>Genomic analysis of the causative agents of coccidiosis in chickens.</title>
        <authorList>
            <person name="Reid A.J."/>
            <person name="Blake D."/>
            <person name="Billington K."/>
            <person name="Browne H."/>
            <person name="Dunn M."/>
            <person name="Hung S."/>
            <person name="Kawahara F."/>
            <person name="Miranda-Saavedra D."/>
            <person name="Mourier T."/>
            <person name="Nagra H."/>
            <person name="Otto T.D."/>
            <person name="Rawlings N."/>
            <person name="Sanchez A."/>
            <person name="Sanders M."/>
            <person name="Subramaniam C."/>
            <person name="Tay Y."/>
            <person name="Dear P."/>
            <person name="Doerig C."/>
            <person name="Gruber A."/>
            <person name="Parkinson J."/>
            <person name="Shirley M."/>
            <person name="Wan K.L."/>
            <person name="Berriman M."/>
            <person name="Tomley F."/>
            <person name="Pain A."/>
        </authorList>
    </citation>
    <scope>NUCLEOTIDE SEQUENCE [LARGE SCALE GENOMIC DNA]</scope>
    <source>
        <strain evidence="2">Houghton</strain>
    </source>
</reference>
<feature type="compositionally biased region" description="Polar residues" evidence="1">
    <location>
        <begin position="16"/>
        <end position="32"/>
    </location>
</feature>
<feature type="region of interest" description="Disordered" evidence="1">
    <location>
        <begin position="495"/>
        <end position="622"/>
    </location>
</feature>
<feature type="region of interest" description="Disordered" evidence="1">
    <location>
        <begin position="257"/>
        <end position="304"/>
    </location>
</feature>
<evidence type="ECO:0000313" key="3">
    <source>
        <dbReference type="Proteomes" id="UP000030744"/>
    </source>
</evidence>